<name>X1ILN8_9ZZZZ</name>
<comment type="caution">
    <text evidence="1">The sequence shown here is derived from an EMBL/GenBank/DDBJ whole genome shotgun (WGS) entry which is preliminary data.</text>
</comment>
<gene>
    <name evidence="1" type="ORF">S03H2_59488</name>
</gene>
<protein>
    <recommendedName>
        <fullName evidence="2">Stress-response A/B barrel domain-containing protein</fullName>
    </recommendedName>
</protein>
<reference evidence="1" key="1">
    <citation type="journal article" date="2014" name="Front. Microbiol.">
        <title>High frequency of phylogenetically diverse reductive dehalogenase-homologous genes in deep subseafloor sedimentary metagenomes.</title>
        <authorList>
            <person name="Kawai M."/>
            <person name="Futagami T."/>
            <person name="Toyoda A."/>
            <person name="Takaki Y."/>
            <person name="Nishi S."/>
            <person name="Hori S."/>
            <person name="Arai W."/>
            <person name="Tsubouchi T."/>
            <person name="Morono Y."/>
            <person name="Uchiyama I."/>
            <person name="Ito T."/>
            <person name="Fujiyama A."/>
            <person name="Inagaki F."/>
            <person name="Takami H."/>
        </authorList>
    </citation>
    <scope>NUCLEOTIDE SEQUENCE</scope>
    <source>
        <strain evidence="1">Expedition CK06-06</strain>
    </source>
</reference>
<evidence type="ECO:0000313" key="1">
    <source>
        <dbReference type="EMBL" id="GAH82632.1"/>
    </source>
</evidence>
<dbReference type="AlphaFoldDB" id="X1ILN8"/>
<accession>X1ILN8</accession>
<dbReference type="EMBL" id="BARU01038254">
    <property type="protein sequence ID" value="GAH82632.1"/>
    <property type="molecule type" value="Genomic_DNA"/>
</dbReference>
<proteinExistence type="predicted"/>
<evidence type="ECO:0008006" key="2">
    <source>
        <dbReference type="Google" id="ProtNLM"/>
    </source>
</evidence>
<organism evidence="1">
    <name type="scientific">marine sediment metagenome</name>
    <dbReference type="NCBI Taxonomy" id="412755"/>
    <lineage>
        <taxon>unclassified sequences</taxon>
        <taxon>metagenomes</taxon>
        <taxon>ecological metagenomes</taxon>
    </lineage>
</organism>
<sequence length="55" mass="6029">MSIPKKEVCSIRIMFPVDTDEQAIAYKKKIGLLLAEIPDAQIQFSLASIPEPPSG</sequence>